<comment type="caution">
    <text evidence="2">The sequence shown here is derived from an EMBL/GenBank/DDBJ whole genome shotgun (WGS) entry which is preliminary data.</text>
</comment>
<dbReference type="InterPro" id="IPR008979">
    <property type="entry name" value="Galactose-bd-like_sf"/>
</dbReference>
<dbReference type="Gene3D" id="2.60.120.260">
    <property type="entry name" value="Galactose-binding domain-like"/>
    <property type="match status" value="1"/>
</dbReference>
<evidence type="ECO:0000313" key="3">
    <source>
        <dbReference type="Proteomes" id="UP001206067"/>
    </source>
</evidence>
<evidence type="ECO:0000256" key="1">
    <source>
        <dbReference type="SAM" id="SignalP"/>
    </source>
</evidence>
<evidence type="ECO:0008006" key="4">
    <source>
        <dbReference type="Google" id="ProtNLM"/>
    </source>
</evidence>
<keyword evidence="3" id="KW-1185">Reference proteome</keyword>
<proteinExistence type="predicted"/>
<dbReference type="SUPFAM" id="SSF49785">
    <property type="entry name" value="Galactose-binding domain-like"/>
    <property type="match status" value="1"/>
</dbReference>
<feature type="signal peptide" evidence="1">
    <location>
        <begin position="1"/>
        <end position="21"/>
    </location>
</feature>
<keyword evidence="1" id="KW-0732">Signal</keyword>
<reference evidence="2 3" key="1">
    <citation type="submission" date="2022-08" db="EMBL/GenBank/DDBJ databases">
        <title>Polyphasic taxonomy analysis of Qipengyuania sp.RS5-5.</title>
        <authorList>
            <person name="Xamxidin M."/>
            <person name="Wu M."/>
        </authorList>
    </citation>
    <scope>NUCLEOTIDE SEQUENCE [LARGE SCALE GENOMIC DNA]</scope>
    <source>
        <strain evidence="2 3">RS5-5</strain>
    </source>
</reference>
<name>A0ABT1XQ31_9SPHN</name>
<evidence type="ECO:0000313" key="2">
    <source>
        <dbReference type="EMBL" id="MCR2833773.1"/>
    </source>
</evidence>
<dbReference type="RefSeq" id="WP_257595553.1">
    <property type="nucleotide sequence ID" value="NZ_JANKHH010000004.1"/>
</dbReference>
<gene>
    <name evidence="2" type="ORF">NSO95_07425</name>
</gene>
<feature type="chain" id="PRO_5045091870" description="CBM-cenC domain-containing protein" evidence="1">
    <location>
        <begin position="22"/>
        <end position="372"/>
    </location>
</feature>
<dbReference type="Proteomes" id="UP001206067">
    <property type="component" value="Unassembled WGS sequence"/>
</dbReference>
<organism evidence="2 3">
    <name type="scientific">Parerythrobacter lacustris</name>
    <dbReference type="NCBI Taxonomy" id="2969984"/>
    <lineage>
        <taxon>Bacteria</taxon>
        <taxon>Pseudomonadati</taxon>
        <taxon>Pseudomonadota</taxon>
        <taxon>Alphaproteobacteria</taxon>
        <taxon>Sphingomonadales</taxon>
        <taxon>Erythrobacteraceae</taxon>
        <taxon>Parerythrobacter</taxon>
    </lineage>
</organism>
<sequence length="372" mass="39468">MLLASLSALAVIALVPSPAGAQSLSPELKALDEQLPGELVSDPSRIDWDSYGPDFYAESIVDESIPGGGAARRFHINRATEFIYTSGTNIPLIRDVDRGDVITIGFWARTVEASTPDGRGVVRVRFQQDAPPYPGFGEKTLEIGTEWDWYEVTAPVEQKLRRKDGIVAIQFGRTKQILEIGQAIVVSGASTIEGTPVSTPAPTVLAPTVENLIPPPLAGQGKLLNDPRSREWTITAVSGLSEPRDEPGIWLGKATKLVSTAGSANGPGVTVRIPIGEALAEGDEFQIAIAACTVSATTPTGKALIGISVEHGEGGKSRFAENRMEVGPNWQLIRVRTRAPAAVAAGTGEVVLELGEMEQAVDIGPVYVLKPH</sequence>
<dbReference type="EMBL" id="JANKHH010000004">
    <property type="protein sequence ID" value="MCR2833773.1"/>
    <property type="molecule type" value="Genomic_DNA"/>
</dbReference>
<protein>
    <recommendedName>
        <fullName evidence="4">CBM-cenC domain-containing protein</fullName>
    </recommendedName>
</protein>
<accession>A0ABT1XQ31</accession>